<feature type="transmembrane region" description="Helical" evidence="2">
    <location>
        <begin position="25"/>
        <end position="47"/>
    </location>
</feature>
<proteinExistence type="predicted"/>
<evidence type="ECO:0000256" key="1">
    <source>
        <dbReference type="SAM" id="MobiDB-lite"/>
    </source>
</evidence>
<evidence type="ECO:0000313" key="4">
    <source>
        <dbReference type="Proteomes" id="UP000076858"/>
    </source>
</evidence>
<protein>
    <submittedName>
        <fullName evidence="3">Uncharacterized protein</fullName>
    </submittedName>
</protein>
<keyword evidence="2" id="KW-0472">Membrane</keyword>
<feature type="compositionally biased region" description="Low complexity" evidence="1">
    <location>
        <begin position="60"/>
        <end position="72"/>
    </location>
</feature>
<keyword evidence="2" id="KW-0812">Transmembrane</keyword>
<name>A0A0P5QGS6_9CRUS</name>
<comment type="caution">
    <text evidence="3">The sequence shown here is derived from an EMBL/GenBank/DDBJ whole genome shotgun (WGS) entry which is preliminary data.</text>
</comment>
<evidence type="ECO:0000256" key="2">
    <source>
        <dbReference type="SAM" id="Phobius"/>
    </source>
</evidence>
<keyword evidence="4" id="KW-1185">Reference proteome</keyword>
<dbReference type="AlphaFoldDB" id="A0A0P5QGS6"/>
<sequence length="89" mass="10370">MIFFEQNKKLDVARRGHRSSSRLRLALVFHYVVFFRFSCALFVFSLFSPSVLLLFASSSCSSYSPSAAPPSTSRHHQRHRQSHHHHQLR</sequence>
<keyword evidence="2" id="KW-1133">Transmembrane helix</keyword>
<feature type="region of interest" description="Disordered" evidence="1">
    <location>
        <begin position="60"/>
        <end position="89"/>
    </location>
</feature>
<feature type="compositionally biased region" description="Basic residues" evidence="1">
    <location>
        <begin position="73"/>
        <end position="89"/>
    </location>
</feature>
<evidence type="ECO:0000313" key="3">
    <source>
        <dbReference type="EMBL" id="KZS11018.1"/>
    </source>
</evidence>
<organism evidence="3 4">
    <name type="scientific">Daphnia magna</name>
    <dbReference type="NCBI Taxonomy" id="35525"/>
    <lineage>
        <taxon>Eukaryota</taxon>
        <taxon>Metazoa</taxon>
        <taxon>Ecdysozoa</taxon>
        <taxon>Arthropoda</taxon>
        <taxon>Crustacea</taxon>
        <taxon>Branchiopoda</taxon>
        <taxon>Diplostraca</taxon>
        <taxon>Cladocera</taxon>
        <taxon>Anomopoda</taxon>
        <taxon>Daphniidae</taxon>
        <taxon>Daphnia</taxon>
    </lineage>
</organism>
<dbReference type="EMBL" id="LRGB01001599">
    <property type="protein sequence ID" value="KZS11018.1"/>
    <property type="molecule type" value="Genomic_DNA"/>
</dbReference>
<gene>
    <name evidence="3" type="ORF">APZ42_024367</name>
</gene>
<accession>A0A0P5QGS6</accession>
<reference evidence="3 4" key="1">
    <citation type="submission" date="2016-03" db="EMBL/GenBank/DDBJ databases">
        <title>EvidentialGene: Evidence-directed Construction of Genes on Genomes.</title>
        <authorList>
            <person name="Gilbert D.G."/>
            <person name="Choi J.-H."/>
            <person name="Mockaitis K."/>
            <person name="Colbourne J."/>
            <person name="Pfrender M."/>
        </authorList>
    </citation>
    <scope>NUCLEOTIDE SEQUENCE [LARGE SCALE GENOMIC DNA]</scope>
    <source>
        <strain evidence="3 4">Xinb3</strain>
        <tissue evidence="3">Complete organism</tissue>
    </source>
</reference>
<dbReference type="Proteomes" id="UP000076858">
    <property type="component" value="Unassembled WGS sequence"/>
</dbReference>